<proteinExistence type="inferred from homology"/>
<dbReference type="GO" id="GO:0050982">
    <property type="term" value="P:detection of mechanical stimulus"/>
    <property type="evidence" value="ECO:0007669"/>
    <property type="project" value="TreeGrafter"/>
</dbReference>
<gene>
    <name evidence="8" type="ORF">FKW44_013971</name>
</gene>
<keyword evidence="5 6" id="KW-0472">Membrane</keyword>
<dbReference type="InterPro" id="IPR013122">
    <property type="entry name" value="PKD1_2_channel"/>
</dbReference>
<evidence type="ECO:0000259" key="7">
    <source>
        <dbReference type="Pfam" id="PF08016"/>
    </source>
</evidence>
<dbReference type="PANTHER" id="PTHR10877:SF150">
    <property type="entry name" value="REJ DOMAIN-CONTAINING PROTEIN"/>
    <property type="match status" value="1"/>
</dbReference>
<feature type="transmembrane region" description="Helical" evidence="6">
    <location>
        <begin position="15"/>
        <end position="36"/>
    </location>
</feature>
<dbReference type="Pfam" id="PF08016">
    <property type="entry name" value="PKD_channel"/>
    <property type="match status" value="1"/>
</dbReference>
<evidence type="ECO:0000256" key="3">
    <source>
        <dbReference type="ARBA" id="ARBA00022692"/>
    </source>
</evidence>
<keyword evidence="3 6" id="KW-0812">Transmembrane</keyword>
<dbReference type="GO" id="GO:0005262">
    <property type="term" value="F:calcium channel activity"/>
    <property type="evidence" value="ECO:0007669"/>
    <property type="project" value="TreeGrafter"/>
</dbReference>
<dbReference type="AlphaFoldDB" id="A0A7T8GY89"/>
<dbReference type="EMBL" id="CP045898">
    <property type="protein sequence ID" value="QQP40055.1"/>
    <property type="molecule type" value="Genomic_DNA"/>
</dbReference>
<dbReference type="OrthoDB" id="6379436at2759"/>
<dbReference type="PANTHER" id="PTHR10877">
    <property type="entry name" value="POLYCYSTIN FAMILY MEMBER"/>
    <property type="match status" value="1"/>
</dbReference>
<evidence type="ECO:0000256" key="5">
    <source>
        <dbReference type="ARBA" id="ARBA00023136"/>
    </source>
</evidence>
<name>A0A7T8GY89_CALRO</name>
<sequence length="103" mass="12145">FSVITMTLNRCWEDLSGFFVVFFFMFFAFVHLFYIILSSEMFDFHTLILAFETCFTMLLNKFKFGTLDQTSITAAIMFFLFSFSCTWVLINVLITIIIEGFDQ</sequence>
<keyword evidence="9" id="KW-1185">Reference proteome</keyword>
<dbReference type="GO" id="GO:0016020">
    <property type="term" value="C:membrane"/>
    <property type="evidence" value="ECO:0007669"/>
    <property type="project" value="UniProtKB-SubCell"/>
</dbReference>
<feature type="transmembrane region" description="Helical" evidence="6">
    <location>
        <begin position="72"/>
        <end position="98"/>
    </location>
</feature>
<evidence type="ECO:0000256" key="2">
    <source>
        <dbReference type="ARBA" id="ARBA00007200"/>
    </source>
</evidence>
<evidence type="ECO:0000256" key="1">
    <source>
        <dbReference type="ARBA" id="ARBA00004141"/>
    </source>
</evidence>
<feature type="non-terminal residue" evidence="8">
    <location>
        <position position="1"/>
    </location>
</feature>
<feature type="domain" description="Polycystin cation channel PKD1/PKD2" evidence="7">
    <location>
        <begin position="1"/>
        <end position="102"/>
    </location>
</feature>
<protein>
    <recommendedName>
        <fullName evidence="7">Polycystin cation channel PKD1/PKD2 domain-containing protein</fullName>
    </recommendedName>
</protein>
<evidence type="ECO:0000256" key="6">
    <source>
        <dbReference type="SAM" id="Phobius"/>
    </source>
</evidence>
<dbReference type="InterPro" id="IPR051223">
    <property type="entry name" value="Polycystin"/>
</dbReference>
<evidence type="ECO:0000313" key="8">
    <source>
        <dbReference type="EMBL" id="QQP40055.1"/>
    </source>
</evidence>
<feature type="non-terminal residue" evidence="8">
    <location>
        <position position="103"/>
    </location>
</feature>
<comment type="similarity">
    <text evidence="2">Belongs to the polycystin family.</text>
</comment>
<evidence type="ECO:0000313" key="9">
    <source>
        <dbReference type="Proteomes" id="UP000595437"/>
    </source>
</evidence>
<keyword evidence="4 6" id="KW-1133">Transmembrane helix</keyword>
<organism evidence="8 9">
    <name type="scientific">Caligus rogercresseyi</name>
    <name type="common">Sea louse</name>
    <dbReference type="NCBI Taxonomy" id="217165"/>
    <lineage>
        <taxon>Eukaryota</taxon>
        <taxon>Metazoa</taxon>
        <taxon>Ecdysozoa</taxon>
        <taxon>Arthropoda</taxon>
        <taxon>Crustacea</taxon>
        <taxon>Multicrustacea</taxon>
        <taxon>Hexanauplia</taxon>
        <taxon>Copepoda</taxon>
        <taxon>Siphonostomatoida</taxon>
        <taxon>Caligidae</taxon>
        <taxon>Caligus</taxon>
    </lineage>
</organism>
<reference evidence="9" key="1">
    <citation type="submission" date="2021-01" db="EMBL/GenBank/DDBJ databases">
        <title>Caligus Genome Assembly.</title>
        <authorList>
            <person name="Gallardo-Escarate C."/>
        </authorList>
    </citation>
    <scope>NUCLEOTIDE SEQUENCE [LARGE SCALE GENOMIC DNA]</scope>
</reference>
<dbReference type="Proteomes" id="UP000595437">
    <property type="component" value="Chromosome 9"/>
</dbReference>
<evidence type="ECO:0000256" key="4">
    <source>
        <dbReference type="ARBA" id="ARBA00022989"/>
    </source>
</evidence>
<comment type="subcellular location">
    <subcellularLocation>
        <location evidence="1">Membrane</location>
        <topology evidence="1">Multi-pass membrane protein</topology>
    </subcellularLocation>
</comment>
<accession>A0A7T8GY89</accession>